<dbReference type="PROSITE" id="PS50920">
    <property type="entry name" value="SOLCAR"/>
    <property type="match status" value="2"/>
</dbReference>
<dbReference type="InterPro" id="IPR002067">
    <property type="entry name" value="MCP"/>
</dbReference>
<evidence type="ECO:0000313" key="12">
    <source>
        <dbReference type="Proteomes" id="UP000054359"/>
    </source>
</evidence>
<dbReference type="GO" id="GO:0006839">
    <property type="term" value="P:mitochondrial transport"/>
    <property type="evidence" value="ECO:0007669"/>
    <property type="project" value="TreeGrafter"/>
</dbReference>
<evidence type="ECO:0000256" key="1">
    <source>
        <dbReference type="ARBA" id="ARBA00004225"/>
    </source>
</evidence>
<keyword evidence="8 9" id="KW-0472">Membrane</keyword>
<dbReference type="EMBL" id="KK113947">
    <property type="protein sequence ID" value="KFM61424.1"/>
    <property type="molecule type" value="Genomic_DNA"/>
</dbReference>
<keyword evidence="4 9" id="KW-0812">Transmembrane</keyword>
<dbReference type="GO" id="GO:0015227">
    <property type="term" value="F:O-acyl-L-carnitine transmembrane transporter activity"/>
    <property type="evidence" value="ECO:0007669"/>
    <property type="project" value="TreeGrafter"/>
</dbReference>
<evidence type="ECO:0000256" key="10">
    <source>
        <dbReference type="RuleBase" id="RU000488"/>
    </source>
</evidence>
<evidence type="ECO:0000256" key="3">
    <source>
        <dbReference type="ARBA" id="ARBA00022448"/>
    </source>
</evidence>
<proteinExistence type="inferred from homology"/>
<dbReference type="PANTHER" id="PTHR45624">
    <property type="entry name" value="MITOCHONDRIAL BASIC AMINO ACIDS TRANSPORTER-RELATED"/>
    <property type="match status" value="1"/>
</dbReference>
<evidence type="ECO:0000313" key="11">
    <source>
        <dbReference type="EMBL" id="KFM61424.1"/>
    </source>
</evidence>
<keyword evidence="3 10" id="KW-0813">Transport</keyword>
<name>A0A087T8I5_STEMI</name>
<dbReference type="PANTHER" id="PTHR45624:SF4">
    <property type="entry name" value="CONGESTED-LIKE TRACHEA PROTEIN-RELATED"/>
    <property type="match status" value="1"/>
</dbReference>
<evidence type="ECO:0000256" key="2">
    <source>
        <dbReference type="ARBA" id="ARBA00006375"/>
    </source>
</evidence>
<accession>A0A087T8I5</accession>
<feature type="repeat" description="Solcar" evidence="9">
    <location>
        <begin position="93"/>
        <end position="154"/>
    </location>
</feature>
<protein>
    <submittedName>
        <fullName evidence="11">Mitochondrial carnitine/acylcarnitine carrier protein</fullName>
    </submittedName>
</protein>
<dbReference type="Gene3D" id="1.50.40.10">
    <property type="entry name" value="Mitochondrial carrier domain"/>
    <property type="match status" value="1"/>
</dbReference>
<feature type="non-terminal residue" evidence="11">
    <location>
        <position position="154"/>
    </location>
</feature>
<comment type="subcellular location">
    <subcellularLocation>
        <location evidence="1">Mitochondrion membrane</location>
        <topology evidence="1">Multi-pass membrane protein</topology>
    </subcellularLocation>
</comment>
<dbReference type="OMA" id="CEAGICD"/>
<dbReference type="InterPro" id="IPR023395">
    <property type="entry name" value="MCP_dom_sf"/>
</dbReference>
<comment type="similarity">
    <text evidence="2 10">Belongs to the mitochondrial carrier (TC 2.A.29) family.</text>
</comment>
<keyword evidence="7" id="KW-0496">Mitochondrion</keyword>
<dbReference type="GO" id="GO:0031966">
    <property type="term" value="C:mitochondrial membrane"/>
    <property type="evidence" value="ECO:0007669"/>
    <property type="project" value="UniProtKB-SubCell"/>
</dbReference>
<feature type="repeat" description="Solcar" evidence="9">
    <location>
        <begin position="1"/>
        <end position="82"/>
    </location>
</feature>
<dbReference type="InterPro" id="IPR018108">
    <property type="entry name" value="MCP_transmembrane"/>
</dbReference>
<evidence type="ECO:0000256" key="9">
    <source>
        <dbReference type="PROSITE-ProRule" id="PRU00282"/>
    </source>
</evidence>
<keyword evidence="6" id="KW-1133">Transmembrane helix</keyword>
<keyword evidence="5" id="KW-0677">Repeat</keyword>
<dbReference type="Pfam" id="PF00153">
    <property type="entry name" value="Mito_carr"/>
    <property type="match status" value="2"/>
</dbReference>
<dbReference type="SUPFAM" id="SSF103506">
    <property type="entry name" value="Mitochondrial carrier"/>
    <property type="match status" value="1"/>
</dbReference>
<evidence type="ECO:0000256" key="7">
    <source>
        <dbReference type="ARBA" id="ARBA00023128"/>
    </source>
</evidence>
<dbReference type="STRING" id="407821.A0A087T8I5"/>
<sequence length="154" mass="16889">MLSGVFTTAIMTPGERIKCLLQVQQATVTSGEAKYAGPIDCIKKLYKEGGIRSIYKGTAATLLRDVPASGMYFMSYEWLQRVLTPPGKSRNDLSVWRTLLAGGTAGICNWMVAIPADVLKSRLQTAPEGTYPNGIRDVFRHAMKEEGVRALYKG</sequence>
<evidence type="ECO:0000256" key="4">
    <source>
        <dbReference type="ARBA" id="ARBA00022692"/>
    </source>
</evidence>
<gene>
    <name evidence="11" type="ORF">X975_10496</name>
</gene>
<dbReference type="PRINTS" id="PR00926">
    <property type="entry name" value="MITOCARRIER"/>
</dbReference>
<dbReference type="InterPro" id="IPR050567">
    <property type="entry name" value="Mitochondrial_Carrier"/>
</dbReference>
<organism evidence="11 12">
    <name type="scientific">Stegodyphus mimosarum</name>
    <name type="common">African social velvet spider</name>
    <dbReference type="NCBI Taxonomy" id="407821"/>
    <lineage>
        <taxon>Eukaryota</taxon>
        <taxon>Metazoa</taxon>
        <taxon>Ecdysozoa</taxon>
        <taxon>Arthropoda</taxon>
        <taxon>Chelicerata</taxon>
        <taxon>Arachnida</taxon>
        <taxon>Araneae</taxon>
        <taxon>Araneomorphae</taxon>
        <taxon>Entelegynae</taxon>
        <taxon>Eresoidea</taxon>
        <taxon>Eresidae</taxon>
        <taxon>Stegodyphus</taxon>
    </lineage>
</organism>
<evidence type="ECO:0000256" key="8">
    <source>
        <dbReference type="ARBA" id="ARBA00023136"/>
    </source>
</evidence>
<dbReference type="OrthoDB" id="14252at2759"/>
<reference evidence="11 12" key="1">
    <citation type="submission" date="2013-11" db="EMBL/GenBank/DDBJ databases">
        <title>Genome sequencing of Stegodyphus mimosarum.</title>
        <authorList>
            <person name="Bechsgaard J."/>
        </authorList>
    </citation>
    <scope>NUCLEOTIDE SEQUENCE [LARGE SCALE GENOMIC DNA]</scope>
</reference>
<dbReference type="GO" id="GO:1902603">
    <property type="term" value="P:carnitine transmembrane transport"/>
    <property type="evidence" value="ECO:0007669"/>
    <property type="project" value="TreeGrafter"/>
</dbReference>
<keyword evidence="12" id="KW-1185">Reference proteome</keyword>
<evidence type="ECO:0000256" key="6">
    <source>
        <dbReference type="ARBA" id="ARBA00022989"/>
    </source>
</evidence>
<dbReference type="Proteomes" id="UP000054359">
    <property type="component" value="Unassembled WGS sequence"/>
</dbReference>
<evidence type="ECO:0000256" key="5">
    <source>
        <dbReference type="ARBA" id="ARBA00022737"/>
    </source>
</evidence>
<dbReference type="AlphaFoldDB" id="A0A087T8I5"/>